<organism evidence="2 3">
    <name type="scientific">Longimicrobium terrae</name>
    <dbReference type="NCBI Taxonomy" id="1639882"/>
    <lineage>
        <taxon>Bacteria</taxon>
        <taxon>Pseudomonadati</taxon>
        <taxon>Gemmatimonadota</taxon>
        <taxon>Longimicrobiia</taxon>
        <taxon>Longimicrobiales</taxon>
        <taxon>Longimicrobiaceae</taxon>
        <taxon>Longimicrobium</taxon>
    </lineage>
</organism>
<keyword evidence="3" id="KW-1185">Reference proteome</keyword>
<dbReference type="Pfam" id="PF01381">
    <property type="entry name" value="HTH_3"/>
    <property type="match status" value="1"/>
</dbReference>
<feature type="domain" description="HTH cro/C1-type" evidence="1">
    <location>
        <begin position="20"/>
        <end position="53"/>
    </location>
</feature>
<dbReference type="AlphaFoldDB" id="A0A841GUB1"/>
<comment type="caution">
    <text evidence="2">The sequence shown here is derived from an EMBL/GenBank/DDBJ whole genome shotgun (WGS) entry which is preliminary data.</text>
</comment>
<reference evidence="2 3" key="1">
    <citation type="submission" date="2020-08" db="EMBL/GenBank/DDBJ databases">
        <title>Genomic Encyclopedia of Type Strains, Phase IV (KMG-IV): sequencing the most valuable type-strain genomes for metagenomic binning, comparative biology and taxonomic classification.</title>
        <authorList>
            <person name="Goeker M."/>
        </authorList>
    </citation>
    <scope>NUCLEOTIDE SEQUENCE [LARGE SCALE GENOMIC DNA]</scope>
    <source>
        <strain evidence="2 3">DSM 29007</strain>
    </source>
</reference>
<dbReference type="EMBL" id="JACHIA010000004">
    <property type="protein sequence ID" value="MBB6070319.1"/>
    <property type="molecule type" value="Genomic_DNA"/>
</dbReference>
<sequence>MTHVPLQQIRAAANAAQEQTSLREAAREVGMSPTGLSNFLRGARPSPGTLRKLQSWYVLEGARHVEMSASDGHAAISLLTEGIPAEYREHCKTEFLVTLGQVYREDRPDWVRRLLVRAAQPSGAHGNTTGAPG</sequence>
<dbReference type="Proteomes" id="UP000582837">
    <property type="component" value="Unassembled WGS sequence"/>
</dbReference>
<evidence type="ECO:0000313" key="3">
    <source>
        <dbReference type="Proteomes" id="UP000582837"/>
    </source>
</evidence>
<dbReference type="RefSeq" id="WP_170035711.1">
    <property type="nucleotide sequence ID" value="NZ_JABDTL010000001.1"/>
</dbReference>
<evidence type="ECO:0000313" key="2">
    <source>
        <dbReference type="EMBL" id="MBB6070319.1"/>
    </source>
</evidence>
<proteinExistence type="predicted"/>
<accession>A0A841GUB1</accession>
<protein>
    <submittedName>
        <fullName evidence="2">Transcriptional regulator with XRE-family HTH domain</fullName>
    </submittedName>
</protein>
<gene>
    <name evidence="2" type="ORF">HNQ61_001938</name>
</gene>
<evidence type="ECO:0000259" key="1">
    <source>
        <dbReference type="Pfam" id="PF01381"/>
    </source>
</evidence>
<name>A0A841GUB1_9BACT</name>
<dbReference type="InterPro" id="IPR001387">
    <property type="entry name" value="Cro/C1-type_HTH"/>
</dbReference>